<dbReference type="EMBL" id="MK613347">
    <property type="protein sequence ID" value="QBQ72684.1"/>
    <property type="molecule type" value="Genomic_DNA"/>
</dbReference>
<evidence type="ECO:0000313" key="1">
    <source>
        <dbReference type="EMBL" id="QBQ72684.1"/>
    </source>
</evidence>
<dbReference type="Pfam" id="PF11753">
    <property type="entry name" value="DUF3310"/>
    <property type="match status" value="1"/>
</dbReference>
<organism evidence="1 2">
    <name type="scientific">Roseobacter phage CRP-5</name>
    <dbReference type="NCBI Taxonomy" id="2559284"/>
    <lineage>
        <taxon>Viruses</taxon>
        <taxon>Duplodnaviria</taxon>
        <taxon>Heunggongvirae</taxon>
        <taxon>Uroviricota</taxon>
        <taxon>Caudoviricetes</taxon>
        <taxon>Zobellviridae</taxon>
        <taxon>Cobavirinae</taxon>
        <taxon>Veravirus</taxon>
    </lineage>
</organism>
<proteinExistence type="predicted"/>
<dbReference type="Proteomes" id="UP000425344">
    <property type="component" value="Segment"/>
</dbReference>
<reference evidence="1 2" key="1">
    <citation type="journal article" date="2019" name="mSystems">
        <title>Diverse, abundant and novel viruses infecting the marine abundant Roseobacter RCA lineage.</title>
        <authorList>
            <person name="Zhang Z.F."/>
            <person name="Chen F."/>
            <person name="Chu X."/>
            <person name="Zhang H."/>
            <person name="Luo H.W."/>
            <person name="Zhai Z.Q."/>
            <person name="Yang M.Y."/>
            <person name="Zhao Y.L."/>
        </authorList>
    </citation>
    <scope>NUCLEOTIDE SEQUENCE [LARGE SCALE GENOMIC DNA]</scope>
</reference>
<evidence type="ECO:0000313" key="2">
    <source>
        <dbReference type="Proteomes" id="UP000425344"/>
    </source>
</evidence>
<sequence length="113" mass="13334">MVWLLFGGRVMINSEWRKLIAEQENFKETVMAEHTADIVNEPAHYARWEIEPITYIMLNDFEFWRGNIVKYASRAGFKLYDGKTKDASEIVDLEKVIRYAEMRINQLNGCDKL</sequence>
<dbReference type="InterPro" id="IPR021739">
    <property type="entry name" value="SaV-like"/>
</dbReference>
<accession>A0A646QWA7</accession>
<name>A0A646QWA7_9CAUD</name>
<protein>
    <submittedName>
        <fullName evidence="1">Uncharacterized protein</fullName>
    </submittedName>
</protein>
<gene>
    <name evidence="1" type="ORF">CRP5_gp18</name>
</gene>